<evidence type="ECO:0000256" key="11">
    <source>
        <dbReference type="ARBA" id="ARBA00023163"/>
    </source>
</evidence>
<dbReference type="GO" id="GO:0006269">
    <property type="term" value="P:DNA replication, synthesis of primer"/>
    <property type="evidence" value="ECO:0007669"/>
    <property type="project" value="UniProtKB-UniRule"/>
</dbReference>
<dbReference type="InterPro" id="IPR030846">
    <property type="entry name" value="DnaG_bac"/>
</dbReference>
<keyword evidence="7 12" id="KW-0863">Zinc-finger</keyword>
<keyword evidence="8 12" id="KW-0862">Zinc</keyword>
<keyword evidence="11 12" id="KW-0804">Transcription</keyword>
<accession>A0A1G6BA82</accession>
<evidence type="ECO:0000256" key="3">
    <source>
        <dbReference type="ARBA" id="ARBA00022679"/>
    </source>
</evidence>
<feature type="compositionally biased region" description="Low complexity" evidence="15">
    <location>
        <begin position="438"/>
        <end position="453"/>
    </location>
</feature>
<evidence type="ECO:0000256" key="10">
    <source>
        <dbReference type="ARBA" id="ARBA00023125"/>
    </source>
</evidence>
<comment type="domain">
    <text evidence="12">Contains an N-terminal zinc-binding domain, a central core domain that contains the primase activity, and a C-terminal DnaB-binding domain.</text>
</comment>
<dbReference type="STRING" id="617002.SAMN05660653_00840"/>
<gene>
    <name evidence="12" type="primary">dnaG</name>
    <name evidence="17" type="ORF">SAMN05660653_00840</name>
</gene>
<dbReference type="InterPro" id="IPR006295">
    <property type="entry name" value="DNA_primase_DnaG"/>
</dbReference>
<dbReference type="InterPro" id="IPR050219">
    <property type="entry name" value="DnaG_primase"/>
</dbReference>
<feature type="domain" description="Toprim" evidence="16">
    <location>
        <begin position="275"/>
        <end position="356"/>
    </location>
</feature>
<evidence type="ECO:0000313" key="18">
    <source>
        <dbReference type="Proteomes" id="UP000198771"/>
    </source>
</evidence>
<dbReference type="AlphaFoldDB" id="A0A1G6BA82"/>
<evidence type="ECO:0000256" key="6">
    <source>
        <dbReference type="ARBA" id="ARBA00022723"/>
    </source>
</evidence>
<dbReference type="InterPro" id="IPR037068">
    <property type="entry name" value="DNA_primase_core_N_sf"/>
</dbReference>
<dbReference type="PIRSF" id="PIRSF002811">
    <property type="entry name" value="DnaG"/>
    <property type="match status" value="1"/>
</dbReference>
<keyword evidence="3 12" id="KW-0808">Transferase</keyword>
<dbReference type="NCBIfam" id="TIGR01391">
    <property type="entry name" value="dnaG"/>
    <property type="match status" value="1"/>
</dbReference>
<dbReference type="PROSITE" id="PS50880">
    <property type="entry name" value="TOPRIM"/>
    <property type="match status" value="1"/>
</dbReference>
<dbReference type="GO" id="GO:1990077">
    <property type="term" value="C:primosome complex"/>
    <property type="evidence" value="ECO:0007669"/>
    <property type="project" value="UniProtKB-KW"/>
</dbReference>
<protein>
    <recommendedName>
        <fullName evidence="12 13">DNA primase</fullName>
        <ecNumber evidence="12">2.7.7.101</ecNumber>
    </recommendedName>
</protein>
<keyword evidence="6 12" id="KW-0479">Metal-binding</keyword>
<dbReference type="InterPro" id="IPR034151">
    <property type="entry name" value="TOPRIM_DnaG_bac"/>
</dbReference>
<evidence type="ECO:0000259" key="16">
    <source>
        <dbReference type="PROSITE" id="PS50880"/>
    </source>
</evidence>
<dbReference type="Gene3D" id="3.40.1360.10">
    <property type="match status" value="1"/>
</dbReference>
<dbReference type="Pfam" id="PF01807">
    <property type="entry name" value="Zn_ribbon_DnaG"/>
    <property type="match status" value="1"/>
</dbReference>
<evidence type="ECO:0000256" key="9">
    <source>
        <dbReference type="ARBA" id="ARBA00022842"/>
    </source>
</evidence>
<comment type="catalytic activity">
    <reaction evidence="12">
        <text>ssDNA + n NTP = ssDNA/pppN(pN)n-1 hybrid + (n-1) diphosphate.</text>
        <dbReference type="EC" id="2.7.7.101"/>
    </reaction>
</comment>
<dbReference type="SUPFAM" id="SSF57783">
    <property type="entry name" value="Zinc beta-ribbon"/>
    <property type="match status" value="1"/>
</dbReference>
<dbReference type="InterPro" id="IPR006171">
    <property type="entry name" value="TOPRIM_dom"/>
</dbReference>
<evidence type="ECO:0000313" key="17">
    <source>
        <dbReference type="EMBL" id="SDB17572.1"/>
    </source>
</evidence>
<dbReference type="EMBL" id="FMXO01000004">
    <property type="protein sequence ID" value="SDB17572.1"/>
    <property type="molecule type" value="Genomic_DNA"/>
</dbReference>
<dbReference type="PANTHER" id="PTHR30313:SF2">
    <property type="entry name" value="DNA PRIMASE"/>
    <property type="match status" value="1"/>
</dbReference>
<proteinExistence type="inferred from homology"/>
<dbReference type="PANTHER" id="PTHR30313">
    <property type="entry name" value="DNA PRIMASE"/>
    <property type="match status" value="1"/>
</dbReference>
<dbReference type="Gene3D" id="3.90.580.10">
    <property type="entry name" value="Zinc finger, CHC2-type domain"/>
    <property type="match status" value="1"/>
</dbReference>
<dbReference type="Pfam" id="PF13155">
    <property type="entry name" value="Toprim_2"/>
    <property type="match status" value="1"/>
</dbReference>
<comment type="cofactor">
    <cofactor evidence="12 13 14">
        <name>Zn(2+)</name>
        <dbReference type="ChEBI" id="CHEBI:29105"/>
    </cofactor>
    <text evidence="12 13 14">Binds 1 zinc ion per monomer.</text>
</comment>
<dbReference type="EC" id="2.7.7.101" evidence="12"/>
<comment type="similarity">
    <text evidence="12 13">Belongs to the DnaG primase family.</text>
</comment>
<dbReference type="SUPFAM" id="SSF56731">
    <property type="entry name" value="DNA primase core"/>
    <property type="match status" value="1"/>
</dbReference>
<evidence type="ECO:0000256" key="12">
    <source>
        <dbReference type="HAMAP-Rule" id="MF_00974"/>
    </source>
</evidence>
<evidence type="ECO:0000256" key="15">
    <source>
        <dbReference type="SAM" id="MobiDB-lite"/>
    </source>
</evidence>
<comment type="subunit">
    <text evidence="12">Monomer. Interacts with DnaB.</text>
</comment>
<evidence type="ECO:0000256" key="2">
    <source>
        <dbReference type="ARBA" id="ARBA00022515"/>
    </source>
</evidence>
<name>A0A1G6BA82_9BACT</name>
<dbReference type="RefSeq" id="WP_161946191.1">
    <property type="nucleotide sequence ID" value="NZ_FMXO01000004.1"/>
</dbReference>
<dbReference type="SMART" id="SM00493">
    <property type="entry name" value="TOPRIM"/>
    <property type="match status" value="1"/>
</dbReference>
<sequence>MPSTASSTRTTYCHYSPIGIMNKTAIQQIKSRLDFVELAGRYLELRPNGERWSGPCPFHHETHPSFHVNPGQGFYYCFGCQASGDAIDFYARINGLDFRQALTQLARETGVELDDGPTNPQDKKILEDREIYLRMYVRSAAYFQENFVSSKGGMQRKYLLDRGVSPEMIDAFQIGCSREDWHGLEKFLLSEGYDQDKAVTCGLLVRNDQGKVYDRFRNRIMFPIHDLAGAIIAFGGRAIDSSEPKYINSSETPIYTKGKHLYGLYQARRTIVRDKRALLTEGYLDVVALHQFGFTGAVGVLGTALTQDQVKRLGGLCPRVDLLFDGDQAGLKAAVRAAEMFLIQGIACNVATMPEGRDVDDVLHGQGPEALGKILDSARSGLEFCVQTISRTYAPRDIMDWVRRFLDSIPGDDLRAYYLPRLATGLGMSETELRRSRFTSASSSVSETTGASSPDSGKSTAGKSRLTTRDRQLLAFAVSCPEYRSQLATGDLEAVLEDPWALRLWTKLRAMDAEHLTGKEDGSSESSVRPGFDYTSLDEDERRVCYQLLAEVQQRGEPDRGVLWTEIQTCLNRNLLKKKQQDMLRAMREAQNQGDQQRVAELLQAYQDLAMEA</sequence>
<dbReference type="Proteomes" id="UP000198771">
    <property type="component" value="Unassembled WGS sequence"/>
</dbReference>
<keyword evidence="9" id="KW-0460">Magnesium</keyword>
<keyword evidence="5 12" id="KW-0235">DNA replication</keyword>
<reference evidence="17 18" key="1">
    <citation type="submission" date="2016-10" db="EMBL/GenBank/DDBJ databases">
        <authorList>
            <person name="de Groot N.N."/>
        </authorList>
    </citation>
    <scope>NUCLEOTIDE SEQUENCE [LARGE SCALE GENOMIC DNA]</scope>
    <source>
        <strain evidence="17 18">ASO4-2</strain>
    </source>
</reference>
<dbReference type="HAMAP" id="MF_00974">
    <property type="entry name" value="DNA_primase_DnaG"/>
    <property type="match status" value="1"/>
</dbReference>
<keyword evidence="18" id="KW-1185">Reference proteome</keyword>
<evidence type="ECO:0000256" key="8">
    <source>
        <dbReference type="ARBA" id="ARBA00022833"/>
    </source>
</evidence>
<dbReference type="Pfam" id="PF08275">
    <property type="entry name" value="DNAG_N"/>
    <property type="match status" value="1"/>
</dbReference>
<dbReference type="OrthoDB" id="9803773at2"/>
<dbReference type="CDD" id="cd03364">
    <property type="entry name" value="TOPRIM_DnaG_primases"/>
    <property type="match status" value="1"/>
</dbReference>
<dbReference type="Gene3D" id="3.90.980.10">
    <property type="entry name" value="DNA primase, catalytic core, N-terminal domain"/>
    <property type="match status" value="1"/>
</dbReference>
<keyword evidence="2 12" id="KW-0639">Primosome</keyword>
<evidence type="ECO:0000256" key="13">
    <source>
        <dbReference type="PIRNR" id="PIRNR002811"/>
    </source>
</evidence>
<dbReference type="InterPro" id="IPR036977">
    <property type="entry name" value="DNA_primase_Znf_CHC2"/>
</dbReference>
<keyword evidence="10 12" id="KW-0238">DNA-binding</keyword>
<keyword evidence="1 12" id="KW-0240">DNA-directed RNA polymerase</keyword>
<dbReference type="GO" id="GO:0000428">
    <property type="term" value="C:DNA-directed RNA polymerase complex"/>
    <property type="evidence" value="ECO:0007669"/>
    <property type="project" value="UniProtKB-KW"/>
</dbReference>
<evidence type="ECO:0000256" key="5">
    <source>
        <dbReference type="ARBA" id="ARBA00022705"/>
    </source>
</evidence>
<evidence type="ECO:0000256" key="1">
    <source>
        <dbReference type="ARBA" id="ARBA00022478"/>
    </source>
</evidence>
<dbReference type="InterPro" id="IPR013264">
    <property type="entry name" value="DNAG_N"/>
</dbReference>
<evidence type="ECO:0000256" key="4">
    <source>
        <dbReference type="ARBA" id="ARBA00022695"/>
    </source>
</evidence>
<organism evidence="17 18">
    <name type="scientific">Desulfonatronum thiosulfatophilum</name>
    <dbReference type="NCBI Taxonomy" id="617002"/>
    <lineage>
        <taxon>Bacteria</taxon>
        <taxon>Pseudomonadati</taxon>
        <taxon>Thermodesulfobacteriota</taxon>
        <taxon>Desulfovibrionia</taxon>
        <taxon>Desulfovibrionales</taxon>
        <taxon>Desulfonatronaceae</taxon>
        <taxon>Desulfonatronum</taxon>
    </lineage>
</organism>
<dbReference type="InterPro" id="IPR002694">
    <property type="entry name" value="Znf_CHC2"/>
</dbReference>
<dbReference type="GO" id="GO:0008270">
    <property type="term" value="F:zinc ion binding"/>
    <property type="evidence" value="ECO:0007669"/>
    <property type="project" value="UniProtKB-UniRule"/>
</dbReference>
<evidence type="ECO:0000256" key="7">
    <source>
        <dbReference type="ARBA" id="ARBA00022771"/>
    </source>
</evidence>
<keyword evidence="4 12" id="KW-0548">Nucleotidyltransferase</keyword>
<dbReference type="GO" id="GO:0005737">
    <property type="term" value="C:cytoplasm"/>
    <property type="evidence" value="ECO:0007669"/>
    <property type="project" value="TreeGrafter"/>
</dbReference>
<comment type="function">
    <text evidence="12 13">RNA polymerase that catalyzes the synthesis of short RNA molecules used as primers for DNA polymerase during DNA replication.</text>
</comment>
<feature type="region of interest" description="Disordered" evidence="15">
    <location>
        <begin position="437"/>
        <end position="465"/>
    </location>
</feature>
<feature type="zinc finger region" description="CHC2-type" evidence="12 14">
    <location>
        <begin position="56"/>
        <end position="80"/>
    </location>
</feature>
<dbReference type="GO" id="GO:0003899">
    <property type="term" value="F:DNA-directed RNA polymerase activity"/>
    <property type="evidence" value="ECO:0007669"/>
    <property type="project" value="UniProtKB-UniRule"/>
</dbReference>
<dbReference type="GO" id="GO:0003677">
    <property type="term" value="F:DNA binding"/>
    <property type="evidence" value="ECO:0007669"/>
    <property type="project" value="UniProtKB-KW"/>
</dbReference>
<dbReference type="SMART" id="SM00400">
    <property type="entry name" value="ZnF_CHCC"/>
    <property type="match status" value="1"/>
</dbReference>
<evidence type="ECO:0000256" key="14">
    <source>
        <dbReference type="PIRSR" id="PIRSR002811-1"/>
    </source>
</evidence>